<dbReference type="KEGG" id="htq:FRZ44_23630"/>
<dbReference type="Proteomes" id="UP000326202">
    <property type="component" value="Chromosome"/>
</dbReference>
<evidence type="ECO:0000313" key="3">
    <source>
        <dbReference type="Proteomes" id="UP000326202"/>
    </source>
</evidence>
<proteinExistence type="predicted"/>
<reference evidence="2 3" key="1">
    <citation type="submission" date="2019-08" db="EMBL/GenBank/DDBJ databases">
        <title>Hyperibacter terrae gen. nov., sp. nov. and Hyperibacter viscosus sp. nov., two new members in the family Rhodospirillaceae isolated from the rhizosphere of Hypericum perforatum.</title>
        <authorList>
            <person name="Noviana Z."/>
        </authorList>
    </citation>
    <scope>NUCLEOTIDE SEQUENCE [LARGE SCALE GENOMIC DNA]</scope>
    <source>
        <strain evidence="2 3">R5913</strain>
    </source>
</reference>
<dbReference type="RefSeq" id="WP_151177353.1">
    <property type="nucleotide sequence ID" value="NZ_CP042906.1"/>
</dbReference>
<dbReference type="OrthoDB" id="7363504at2"/>
<sequence length="154" mass="16785">MSLAILTRADRRARAEAADGPREPVFARTAAPKPAETKSSLPGPAIDTAPTVRQFLSQLGAQERKLARKEALNAVIDVAPGEVEKLARLVARLRGRYLAKLIDLGNNTETLPGELEIAEIRRVRERFEELELGLTSVKAALAEGDLTLRGLRPE</sequence>
<name>A0A5J6MIL2_9PROT</name>
<organism evidence="2 3">
    <name type="scientific">Hypericibacter terrae</name>
    <dbReference type="NCBI Taxonomy" id="2602015"/>
    <lineage>
        <taxon>Bacteria</taxon>
        <taxon>Pseudomonadati</taxon>
        <taxon>Pseudomonadota</taxon>
        <taxon>Alphaproteobacteria</taxon>
        <taxon>Rhodospirillales</taxon>
        <taxon>Dongiaceae</taxon>
        <taxon>Hypericibacter</taxon>
    </lineage>
</organism>
<accession>A0A5J6MIL2</accession>
<evidence type="ECO:0000256" key="1">
    <source>
        <dbReference type="SAM" id="MobiDB-lite"/>
    </source>
</evidence>
<dbReference type="EMBL" id="CP042906">
    <property type="protein sequence ID" value="QEX17067.1"/>
    <property type="molecule type" value="Genomic_DNA"/>
</dbReference>
<feature type="region of interest" description="Disordered" evidence="1">
    <location>
        <begin position="10"/>
        <end position="46"/>
    </location>
</feature>
<evidence type="ECO:0000313" key="2">
    <source>
        <dbReference type="EMBL" id="QEX17067.1"/>
    </source>
</evidence>
<keyword evidence="3" id="KW-1185">Reference proteome</keyword>
<feature type="compositionally biased region" description="Basic and acidic residues" evidence="1">
    <location>
        <begin position="10"/>
        <end position="22"/>
    </location>
</feature>
<protein>
    <submittedName>
        <fullName evidence="2">Uncharacterized protein</fullName>
    </submittedName>
</protein>
<dbReference type="AlphaFoldDB" id="A0A5J6MIL2"/>
<gene>
    <name evidence="2" type="ORF">FRZ44_23630</name>
</gene>